<dbReference type="Pfam" id="PF08240">
    <property type="entry name" value="ADH_N"/>
    <property type="match status" value="1"/>
</dbReference>
<dbReference type="Pfam" id="PF00107">
    <property type="entry name" value="ADH_zinc_N"/>
    <property type="match status" value="1"/>
</dbReference>
<evidence type="ECO:0000256" key="2">
    <source>
        <dbReference type="ARBA" id="ARBA00008072"/>
    </source>
</evidence>
<keyword evidence="11" id="KW-1185">Reference proteome</keyword>
<dbReference type="InterPro" id="IPR013149">
    <property type="entry name" value="ADH-like_C"/>
</dbReference>
<evidence type="ECO:0000256" key="5">
    <source>
        <dbReference type="ARBA" id="ARBA00022833"/>
    </source>
</evidence>
<evidence type="ECO:0000313" key="10">
    <source>
        <dbReference type="EMBL" id="KAH6691505.1"/>
    </source>
</evidence>
<dbReference type="InterPro" id="IPR002328">
    <property type="entry name" value="ADH_Zn_CS"/>
</dbReference>
<dbReference type="AlphaFoldDB" id="A0A9P9ADM0"/>
<dbReference type="GO" id="GO:0005737">
    <property type="term" value="C:cytoplasm"/>
    <property type="evidence" value="ECO:0007669"/>
    <property type="project" value="TreeGrafter"/>
</dbReference>
<evidence type="ECO:0000256" key="8">
    <source>
        <dbReference type="RuleBase" id="RU361277"/>
    </source>
</evidence>
<keyword evidence="5 8" id="KW-0862">Zinc</keyword>
<organism evidence="10 11">
    <name type="scientific">Plectosphaerella plurivora</name>
    <dbReference type="NCBI Taxonomy" id="936078"/>
    <lineage>
        <taxon>Eukaryota</taxon>
        <taxon>Fungi</taxon>
        <taxon>Dikarya</taxon>
        <taxon>Ascomycota</taxon>
        <taxon>Pezizomycotina</taxon>
        <taxon>Sordariomycetes</taxon>
        <taxon>Hypocreomycetidae</taxon>
        <taxon>Glomerellales</taxon>
        <taxon>Plectosphaerellaceae</taxon>
        <taxon>Plectosphaerella</taxon>
    </lineage>
</organism>
<evidence type="ECO:0000256" key="7">
    <source>
        <dbReference type="ARBA" id="ARBA00023027"/>
    </source>
</evidence>
<dbReference type="PANTHER" id="PTHR42940">
    <property type="entry name" value="ALCOHOL DEHYDROGENASE 1-RELATED"/>
    <property type="match status" value="1"/>
</dbReference>
<dbReference type="GO" id="GO:0008270">
    <property type="term" value="F:zinc ion binding"/>
    <property type="evidence" value="ECO:0007669"/>
    <property type="project" value="InterPro"/>
</dbReference>
<gene>
    <name evidence="10" type="ORF">F5X68DRAFT_259542</name>
</gene>
<dbReference type="PANTHER" id="PTHR42940:SF3">
    <property type="entry name" value="ALCOHOL DEHYDROGENASE 1-RELATED"/>
    <property type="match status" value="1"/>
</dbReference>
<feature type="domain" description="Enoyl reductase (ER)" evidence="9">
    <location>
        <begin position="19"/>
        <end position="349"/>
    </location>
</feature>
<reference evidence="10" key="1">
    <citation type="journal article" date="2021" name="Nat. Commun.">
        <title>Genetic determinants of endophytism in the Arabidopsis root mycobiome.</title>
        <authorList>
            <person name="Mesny F."/>
            <person name="Miyauchi S."/>
            <person name="Thiergart T."/>
            <person name="Pickel B."/>
            <person name="Atanasova L."/>
            <person name="Karlsson M."/>
            <person name="Huettel B."/>
            <person name="Barry K.W."/>
            <person name="Haridas S."/>
            <person name="Chen C."/>
            <person name="Bauer D."/>
            <person name="Andreopoulos W."/>
            <person name="Pangilinan J."/>
            <person name="LaButti K."/>
            <person name="Riley R."/>
            <person name="Lipzen A."/>
            <person name="Clum A."/>
            <person name="Drula E."/>
            <person name="Henrissat B."/>
            <person name="Kohler A."/>
            <person name="Grigoriev I.V."/>
            <person name="Martin F.M."/>
            <person name="Hacquard S."/>
        </authorList>
    </citation>
    <scope>NUCLEOTIDE SEQUENCE</scope>
    <source>
        <strain evidence="10">MPI-SDFR-AT-0117</strain>
    </source>
</reference>
<keyword evidence="4 8" id="KW-0479">Metal-binding</keyword>
<keyword evidence="7" id="KW-0520">NAD</keyword>
<dbReference type="EMBL" id="JAGSXJ010000005">
    <property type="protein sequence ID" value="KAH6691505.1"/>
    <property type="molecule type" value="Genomic_DNA"/>
</dbReference>
<dbReference type="OrthoDB" id="1879366at2759"/>
<dbReference type="FunFam" id="3.40.50.720:FF:000039">
    <property type="entry name" value="Alcohol dehydrogenase AdhP"/>
    <property type="match status" value="1"/>
</dbReference>
<keyword evidence="6" id="KW-0560">Oxidoreductase</keyword>
<dbReference type="SMART" id="SM00829">
    <property type="entry name" value="PKS_ER"/>
    <property type="match status" value="1"/>
</dbReference>
<evidence type="ECO:0000256" key="6">
    <source>
        <dbReference type="ARBA" id="ARBA00023002"/>
    </source>
</evidence>
<evidence type="ECO:0000259" key="9">
    <source>
        <dbReference type="SMART" id="SM00829"/>
    </source>
</evidence>
<dbReference type="PROSITE" id="PS00059">
    <property type="entry name" value="ADH_ZINC"/>
    <property type="match status" value="1"/>
</dbReference>
<comment type="similarity">
    <text evidence="2 8">Belongs to the zinc-containing alcohol dehydrogenase family.</text>
</comment>
<dbReference type="InterPro" id="IPR036291">
    <property type="entry name" value="NAD(P)-bd_dom_sf"/>
</dbReference>
<dbReference type="Proteomes" id="UP000770015">
    <property type="component" value="Unassembled WGS sequence"/>
</dbReference>
<dbReference type="InterPro" id="IPR013154">
    <property type="entry name" value="ADH-like_N"/>
</dbReference>
<dbReference type="SUPFAM" id="SSF51735">
    <property type="entry name" value="NAD(P)-binding Rossmann-fold domains"/>
    <property type="match status" value="1"/>
</dbReference>
<dbReference type="InterPro" id="IPR020843">
    <property type="entry name" value="ER"/>
</dbReference>
<evidence type="ECO:0000256" key="3">
    <source>
        <dbReference type="ARBA" id="ARBA00013190"/>
    </source>
</evidence>
<evidence type="ECO:0000256" key="1">
    <source>
        <dbReference type="ARBA" id="ARBA00001947"/>
    </source>
</evidence>
<dbReference type="InterPro" id="IPR011032">
    <property type="entry name" value="GroES-like_sf"/>
</dbReference>
<sequence length="358" mass="37241">MSTSSTSMKAAVVKRADGGFSFNLEDVPRPVPGPLEVLVKLTVTGVCGTDIALASGEIGPTQDILGHEGVGYVVELGSSVPKTLVQIGNRVGIAWLRDICGVCAFCLHPAGETRCREQLNSGRKIDGTFAEYALVPSRYLLRIPDHVKASDEQIAPILCGGVTAYSALKNSGGVGGQWVAVSGAGGGVGGLAVQYAKAMGFRVIALDVGDAKRQYCLASGADHFIDAAETSDLRESVHQLTAQKGASVVLACATSGRAYNAALSIVAPFGTLVCVGIPPPDQLLTFHPLLLIDTGIKIVGSAVGTQQDILEAIEFLERGAVKPQIVLKTFEDLPGIAPELSKQTGKIVIRIADKPLAT</sequence>
<comment type="caution">
    <text evidence="10">The sequence shown here is derived from an EMBL/GenBank/DDBJ whole genome shotgun (WGS) entry which is preliminary data.</text>
</comment>
<name>A0A9P9ADM0_9PEZI</name>
<proteinExistence type="inferred from homology"/>
<dbReference type="GO" id="GO:0004022">
    <property type="term" value="F:alcohol dehydrogenase (NAD+) activity"/>
    <property type="evidence" value="ECO:0007669"/>
    <property type="project" value="UniProtKB-EC"/>
</dbReference>
<dbReference type="Gene3D" id="3.40.50.720">
    <property type="entry name" value="NAD(P)-binding Rossmann-like Domain"/>
    <property type="match status" value="1"/>
</dbReference>
<evidence type="ECO:0000313" key="11">
    <source>
        <dbReference type="Proteomes" id="UP000770015"/>
    </source>
</evidence>
<dbReference type="Gene3D" id="3.90.180.10">
    <property type="entry name" value="Medium-chain alcohol dehydrogenases, catalytic domain"/>
    <property type="match status" value="1"/>
</dbReference>
<accession>A0A9P9ADM0</accession>
<dbReference type="SUPFAM" id="SSF50129">
    <property type="entry name" value="GroES-like"/>
    <property type="match status" value="1"/>
</dbReference>
<protein>
    <recommendedName>
        <fullName evidence="3">alcohol dehydrogenase</fullName>
        <ecNumber evidence="3">1.1.1.1</ecNumber>
    </recommendedName>
</protein>
<dbReference type="CDD" id="cd08297">
    <property type="entry name" value="CAD3"/>
    <property type="match status" value="1"/>
</dbReference>
<evidence type="ECO:0000256" key="4">
    <source>
        <dbReference type="ARBA" id="ARBA00022723"/>
    </source>
</evidence>
<dbReference type="EC" id="1.1.1.1" evidence="3"/>
<comment type="cofactor">
    <cofactor evidence="1 8">
        <name>Zn(2+)</name>
        <dbReference type="ChEBI" id="CHEBI:29105"/>
    </cofactor>
</comment>